<gene>
    <name evidence="2" type="ORF">D9619_013185</name>
</gene>
<accession>A0A8H5B6Q3</accession>
<protein>
    <submittedName>
        <fullName evidence="2">Uncharacterized protein</fullName>
    </submittedName>
</protein>
<reference evidence="2 3" key="1">
    <citation type="journal article" date="2020" name="ISME J.">
        <title>Uncovering the hidden diversity of litter-decomposition mechanisms in mushroom-forming fungi.</title>
        <authorList>
            <person name="Floudas D."/>
            <person name="Bentzer J."/>
            <person name="Ahren D."/>
            <person name="Johansson T."/>
            <person name="Persson P."/>
            <person name="Tunlid A."/>
        </authorList>
    </citation>
    <scope>NUCLEOTIDE SEQUENCE [LARGE SCALE GENOMIC DNA]</scope>
    <source>
        <strain evidence="2 3">CBS 101986</strain>
    </source>
</reference>
<evidence type="ECO:0000313" key="2">
    <source>
        <dbReference type="EMBL" id="KAF5317582.1"/>
    </source>
</evidence>
<evidence type="ECO:0000313" key="3">
    <source>
        <dbReference type="Proteomes" id="UP000567179"/>
    </source>
</evidence>
<evidence type="ECO:0000256" key="1">
    <source>
        <dbReference type="SAM" id="MobiDB-lite"/>
    </source>
</evidence>
<comment type="caution">
    <text evidence="2">The sequence shown here is derived from an EMBL/GenBank/DDBJ whole genome shotgun (WGS) entry which is preliminary data.</text>
</comment>
<dbReference type="EMBL" id="JAACJJ010000033">
    <property type="protein sequence ID" value="KAF5317582.1"/>
    <property type="molecule type" value="Genomic_DNA"/>
</dbReference>
<keyword evidence="3" id="KW-1185">Reference proteome</keyword>
<organism evidence="2 3">
    <name type="scientific">Psilocybe cf. subviscida</name>
    <dbReference type="NCBI Taxonomy" id="2480587"/>
    <lineage>
        <taxon>Eukaryota</taxon>
        <taxon>Fungi</taxon>
        <taxon>Dikarya</taxon>
        <taxon>Basidiomycota</taxon>
        <taxon>Agaricomycotina</taxon>
        <taxon>Agaricomycetes</taxon>
        <taxon>Agaricomycetidae</taxon>
        <taxon>Agaricales</taxon>
        <taxon>Agaricineae</taxon>
        <taxon>Strophariaceae</taxon>
        <taxon>Psilocybe</taxon>
    </lineage>
</organism>
<dbReference type="AlphaFoldDB" id="A0A8H5B6Q3"/>
<name>A0A8H5B6Q3_9AGAR</name>
<sequence length="119" mass="13568">MAKTKSAPEQQNAVQTVLPGPFAAPLEWETPMHERAWNECLVNLEHRLPADLSNFYHSVDDTIKILILERIRRCVAALRSQALEYFTDFHYEKFSNQTPATNGLETNGQVSTPTPAQKW</sequence>
<feature type="region of interest" description="Disordered" evidence="1">
    <location>
        <begin position="97"/>
        <end position="119"/>
    </location>
</feature>
<dbReference type="Proteomes" id="UP000567179">
    <property type="component" value="Unassembled WGS sequence"/>
</dbReference>
<proteinExistence type="predicted"/>